<dbReference type="FunFam" id="3.40.50.1000:FF:000086">
    <property type="entry name" value="LD24878p"/>
    <property type="match status" value="1"/>
</dbReference>
<keyword evidence="8" id="KW-1185">Reference proteome</keyword>
<proteinExistence type="inferred from homology"/>
<dbReference type="InterPro" id="IPR023214">
    <property type="entry name" value="HAD_sf"/>
</dbReference>
<evidence type="ECO:0000256" key="2">
    <source>
        <dbReference type="ARBA" id="ARBA00022723"/>
    </source>
</evidence>
<evidence type="ECO:0000256" key="6">
    <source>
        <dbReference type="ARBA" id="ARBA00069357"/>
    </source>
</evidence>
<keyword evidence="4" id="KW-0460">Magnesium</keyword>
<evidence type="ECO:0000256" key="4">
    <source>
        <dbReference type="ARBA" id="ARBA00022842"/>
    </source>
</evidence>
<comment type="similarity">
    <text evidence="1">Belongs to the 5'(3')-deoxyribonucleotidase family.</text>
</comment>
<dbReference type="InterPro" id="IPR036412">
    <property type="entry name" value="HAD-like_sf"/>
</dbReference>
<evidence type="ECO:0000256" key="1">
    <source>
        <dbReference type="ARBA" id="ARBA00009589"/>
    </source>
</evidence>
<dbReference type="InterPro" id="IPR008380">
    <property type="entry name" value="HAD-SF_hydro_IG_5-nucl"/>
</dbReference>
<dbReference type="SUPFAM" id="SSF56784">
    <property type="entry name" value="HAD-like"/>
    <property type="match status" value="1"/>
</dbReference>
<evidence type="ECO:0000313" key="8">
    <source>
        <dbReference type="Proteomes" id="UP001558652"/>
    </source>
</evidence>
<protein>
    <recommendedName>
        <fullName evidence="6">5'-nucleotidase domain-containing protein 1</fullName>
    </recommendedName>
</protein>
<evidence type="ECO:0000313" key="7">
    <source>
        <dbReference type="EMBL" id="KAL1138923.1"/>
    </source>
</evidence>
<name>A0ABD0ZDM5_9HEMI</name>
<comment type="caution">
    <text evidence="7">The sequence shown here is derived from an EMBL/GenBank/DDBJ whole genome shotgun (WGS) entry which is preliminary data.</text>
</comment>
<dbReference type="EMBL" id="JBFDAA010000003">
    <property type="protein sequence ID" value="KAL1138923.1"/>
    <property type="molecule type" value="Genomic_DNA"/>
</dbReference>
<evidence type="ECO:0000256" key="5">
    <source>
        <dbReference type="ARBA" id="ARBA00022990"/>
    </source>
</evidence>
<dbReference type="GO" id="GO:0016787">
    <property type="term" value="F:hydrolase activity"/>
    <property type="evidence" value="ECO:0007669"/>
    <property type="project" value="UniProtKB-KW"/>
</dbReference>
<dbReference type="AlphaFoldDB" id="A0ABD0ZDM5"/>
<dbReference type="Gene3D" id="3.40.50.1000">
    <property type="entry name" value="HAD superfamily/HAD-like"/>
    <property type="match status" value="1"/>
</dbReference>
<evidence type="ECO:0000256" key="3">
    <source>
        <dbReference type="ARBA" id="ARBA00022801"/>
    </source>
</evidence>
<dbReference type="PANTHER" id="PTHR12103:SF38">
    <property type="entry name" value="5'-NUCLEOTIDASE DOMAIN-CONTAINING PROTEIN 1"/>
    <property type="match status" value="1"/>
</dbReference>
<keyword evidence="2" id="KW-0479">Metal-binding</keyword>
<keyword evidence="3" id="KW-0378">Hydrolase</keyword>
<keyword evidence="5" id="KW-0007">Acetylation</keyword>
<dbReference type="PANTHER" id="PTHR12103">
    <property type="entry name" value="5'-NUCLEOTIDASE DOMAIN-CONTAINING"/>
    <property type="match status" value="1"/>
</dbReference>
<sequence length="415" mass="47611">MVEMEYDVLAKFLVDKKGYDYKCMYQPLSEVDIDFFQRGLILDFERGNVLQVSEDGIILQASHGTEQLSSEEICMRYGDERQWDVTSALCKDMVVVLNSPLMKQMRTLLDYFDMPASLAFARAVNCTDYRKGQSKVSYTAGQDVLEALIDMYSREHFTSEKSGYFKELKANPDKYINKCKPQVLDWLKTIKKEKPVILITGSNVDYASFSASYCLGEDWLNYFDVVVCYARKPGFFTETRPFLRLEGILEREELNETELDFGGVYSQGNWKDLERLVSRKTNKDDPKCLYIGDNLVQDIFAPSKYAGIDAVAVVEELGAEAADLPHHSGLNPNRSCVASRRWGSFFRHMNAKTYTMWGGIIKNYAKICVPNLSTLASYPLNYELDQFEVENKKETEGYHPTCPMSLRAIRYQLKI</sequence>
<reference evidence="7 8" key="1">
    <citation type="submission" date="2024-07" db="EMBL/GenBank/DDBJ databases">
        <title>Chromosome-level genome assembly of the water stick insect Ranatra chinensis (Heteroptera: Nepidae).</title>
        <authorList>
            <person name="Liu X."/>
        </authorList>
    </citation>
    <scope>NUCLEOTIDE SEQUENCE [LARGE SCALE GENOMIC DNA]</scope>
    <source>
        <strain evidence="7">Cailab_2021Rc</strain>
        <tissue evidence="7">Muscle</tissue>
    </source>
</reference>
<accession>A0ABD0ZDM5</accession>
<dbReference type="Proteomes" id="UP001558652">
    <property type="component" value="Unassembled WGS sequence"/>
</dbReference>
<dbReference type="GO" id="GO:0046872">
    <property type="term" value="F:metal ion binding"/>
    <property type="evidence" value="ECO:0007669"/>
    <property type="project" value="UniProtKB-KW"/>
</dbReference>
<dbReference type="Pfam" id="PF05761">
    <property type="entry name" value="5_nucleotid"/>
    <property type="match status" value="1"/>
</dbReference>
<organism evidence="7 8">
    <name type="scientific">Ranatra chinensis</name>
    <dbReference type="NCBI Taxonomy" id="642074"/>
    <lineage>
        <taxon>Eukaryota</taxon>
        <taxon>Metazoa</taxon>
        <taxon>Ecdysozoa</taxon>
        <taxon>Arthropoda</taxon>
        <taxon>Hexapoda</taxon>
        <taxon>Insecta</taxon>
        <taxon>Pterygota</taxon>
        <taxon>Neoptera</taxon>
        <taxon>Paraneoptera</taxon>
        <taxon>Hemiptera</taxon>
        <taxon>Heteroptera</taxon>
        <taxon>Panheteroptera</taxon>
        <taxon>Nepomorpha</taxon>
        <taxon>Nepidae</taxon>
        <taxon>Ranatrinae</taxon>
        <taxon>Ranatra</taxon>
    </lineage>
</organism>
<gene>
    <name evidence="7" type="ORF">AAG570_008985</name>
</gene>